<name>A0A1I2G3L9_9BURK</name>
<dbReference type="EMBL" id="FONX01000013">
    <property type="protein sequence ID" value="SFF11729.1"/>
    <property type="molecule type" value="Genomic_DNA"/>
</dbReference>
<dbReference type="STRING" id="1177982.SAMN04489711_11341"/>
<proteinExistence type="predicted"/>
<gene>
    <name evidence="1" type="ORF">SAMN04489711_11341</name>
</gene>
<dbReference type="OrthoDB" id="5297048at2"/>
<organism evidence="1 2">
    <name type="scientific">Paracidovorax wautersii</name>
    <dbReference type="NCBI Taxonomy" id="1177982"/>
    <lineage>
        <taxon>Bacteria</taxon>
        <taxon>Pseudomonadati</taxon>
        <taxon>Pseudomonadota</taxon>
        <taxon>Betaproteobacteria</taxon>
        <taxon>Burkholderiales</taxon>
        <taxon>Comamonadaceae</taxon>
        <taxon>Paracidovorax</taxon>
    </lineage>
</organism>
<evidence type="ECO:0000313" key="2">
    <source>
        <dbReference type="Proteomes" id="UP000199119"/>
    </source>
</evidence>
<sequence length="103" mass="11433">MHSEVLVTLTPRQQFRCDLKSAEPMAHEAARRWLDDEFIRLECEPLRASGKVLLADKVLVVAQAAGPMLLGDREWFTTFARAASAALARPIVHVDLTAMAVSF</sequence>
<accession>A0A1I2G3L9</accession>
<keyword evidence="2" id="KW-1185">Reference proteome</keyword>
<reference evidence="2" key="1">
    <citation type="submission" date="2016-10" db="EMBL/GenBank/DDBJ databases">
        <authorList>
            <person name="Varghese N."/>
            <person name="Submissions S."/>
        </authorList>
    </citation>
    <scope>NUCLEOTIDE SEQUENCE [LARGE SCALE GENOMIC DNA]</scope>
    <source>
        <strain evidence="2">DSM 27981</strain>
    </source>
</reference>
<dbReference type="Proteomes" id="UP000199119">
    <property type="component" value="Unassembled WGS sequence"/>
</dbReference>
<dbReference type="RefSeq" id="WP_092940603.1">
    <property type="nucleotide sequence ID" value="NZ_FONX01000013.1"/>
</dbReference>
<evidence type="ECO:0000313" key="1">
    <source>
        <dbReference type="EMBL" id="SFF11729.1"/>
    </source>
</evidence>
<dbReference type="AlphaFoldDB" id="A0A1I2G3L9"/>
<protein>
    <submittedName>
        <fullName evidence="1">Uncharacterized protein</fullName>
    </submittedName>
</protein>